<evidence type="ECO:0000313" key="3">
    <source>
        <dbReference type="Proteomes" id="UP000296469"/>
    </source>
</evidence>
<gene>
    <name evidence="2" type="ORF">E5225_00345</name>
</gene>
<accession>A0A4P7SE03</accession>
<feature type="transmembrane region" description="Helical" evidence="1">
    <location>
        <begin position="38"/>
        <end position="58"/>
    </location>
</feature>
<proteinExistence type="predicted"/>
<keyword evidence="1" id="KW-0472">Membrane</keyword>
<keyword evidence="3" id="KW-1185">Reference proteome</keyword>
<keyword evidence="1" id="KW-0812">Transmembrane</keyword>
<sequence>MSPERHLLAVRRAVRAAVVVAGALALVTLVVGGSIAGLVLVTAGGAAVGAAVSWILTVSAERRAAELHAAQGMSWRPGNDTTR</sequence>
<feature type="transmembrane region" description="Helical" evidence="1">
    <location>
        <begin position="12"/>
        <end position="32"/>
    </location>
</feature>
<dbReference type="RefSeq" id="WP_135974957.1">
    <property type="nucleotide sequence ID" value="NZ_CP039291.1"/>
</dbReference>
<evidence type="ECO:0000256" key="1">
    <source>
        <dbReference type="SAM" id="Phobius"/>
    </source>
</evidence>
<dbReference type="Proteomes" id="UP000296469">
    <property type="component" value="Chromosome"/>
</dbReference>
<protein>
    <submittedName>
        <fullName evidence="2">Uncharacterized protein</fullName>
    </submittedName>
</protein>
<reference evidence="2 3" key="1">
    <citation type="submission" date="2019-04" db="EMBL/GenBank/DDBJ databases">
        <title>Isolation and identification of Cellulomonas shaoxiangyii sp. Nov. isolated from feces of the Tibetan antelopes (Pantholops hodgsonii) in the Qinghai-Tibet plateau of China.</title>
        <authorList>
            <person name="Tian Z."/>
        </authorList>
    </citation>
    <scope>NUCLEOTIDE SEQUENCE [LARGE SCALE GENOMIC DNA]</scope>
    <source>
        <strain evidence="2 3">Z28</strain>
    </source>
</reference>
<dbReference type="AlphaFoldDB" id="A0A4P7SE03"/>
<name>A0A4P7SE03_9CELL</name>
<dbReference type="KEGG" id="celz:E5225_00345"/>
<dbReference type="EMBL" id="CP039291">
    <property type="protein sequence ID" value="QCB92232.1"/>
    <property type="molecule type" value="Genomic_DNA"/>
</dbReference>
<evidence type="ECO:0000313" key="2">
    <source>
        <dbReference type="EMBL" id="QCB92232.1"/>
    </source>
</evidence>
<keyword evidence="1" id="KW-1133">Transmembrane helix</keyword>
<organism evidence="2 3">
    <name type="scientific">Cellulomonas shaoxiangyii</name>
    <dbReference type="NCBI Taxonomy" id="2566013"/>
    <lineage>
        <taxon>Bacteria</taxon>
        <taxon>Bacillati</taxon>
        <taxon>Actinomycetota</taxon>
        <taxon>Actinomycetes</taxon>
        <taxon>Micrococcales</taxon>
        <taxon>Cellulomonadaceae</taxon>
        <taxon>Cellulomonas</taxon>
    </lineage>
</organism>